<name>A0AAV1WXE6_LUPLU</name>
<proteinExistence type="predicted"/>
<keyword evidence="3" id="KW-1185">Reference proteome</keyword>
<evidence type="ECO:0000313" key="3">
    <source>
        <dbReference type="Proteomes" id="UP001497480"/>
    </source>
</evidence>
<accession>A0AAV1WXE6</accession>
<feature type="region of interest" description="Disordered" evidence="1">
    <location>
        <begin position="16"/>
        <end position="49"/>
    </location>
</feature>
<dbReference type="Proteomes" id="UP001497480">
    <property type="component" value="Unassembled WGS sequence"/>
</dbReference>
<evidence type="ECO:0000256" key="1">
    <source>
        <dbReference type="SAM" id="MobiDB-lite"/>
    </source>
</evidence>
<dbReference type="AlphaFoldDB" id="A0AAV1WXE6"/>
<gene>
    <name evidence="2" type="ORF">LLUT_LOCUS15043</name>
</gene>
<organism evidence="2 3">
    <name type="scientific">Lupinus luteus</name>
    <name type="common">European yellow lupine</name>
    <dbReference type="NCBI Taxonomy" id="3873"/>
    <lineage>
        <taxon>Eukaryota</taxon>
        <taxon>Viridiplantae</taxon>
        <taxon>Streptophyta</taxon>
        <taxon>Embryophyta</taxon>
        <taxon>Tracheophyta</taxon>
        <taxon>Spermatophyta</taxon>
        <taxon>Magnoliopsida</taxon>
        <taxon>eudicotyledons</taxon>
        <taxon>Gunneridae</taxon>
        <taxon>Pentapetalae</taxon>
        <taxon>rosids</taxon>
        <taxon>fabids</taxon>
        <taxon>Fabales</taxon>
        <taxon>Fabaceae</taxon>
        <taxon>Papilionoideae</taxon>
        <taxon>50 kb inversion clade</taxon>
        <taxon>genistoids sensu lato</taxon>
        <taxon>core genistoids</taxon>
        <taxon>Genisteae</taxon>
        <taxon>Lupinus</taxon>
    </lineage>
</organism>
<reference evidence="2 3" key="1">
    <citation type="submission" date="2024-03" db="EMBL/GenBank/DDBJ databases">
        <authorList>
            <person name="Martinez-Hernandez J."/>
        </authorList>
    </citation>
    <scope>NUCLEOTIDE SEQUENCE [LARGE SCALE GENOMIC DNA]</scope>
</reference>
<protein>
    <submittedName>
        <fullName evidence="2">Uncharacterized protein</fullName>
    </submittedName>
</protein>
<sequence length="119" mass="12924">MSDQPHYEAMSEIKYGYPYPAQGPYQGPPPVAAPPQYYPAPPPKREPEPAHHLAKLASQMLGHAPHVLGRTKSEPPDAPGSFLTEAHRPCARTSGTPDRANLQATPDRANSHEPWDEGG</sequence>
<feature type="compositionally biased region" description="Low complexity" evidence="1">
    <location>
        <begin position="16"/>
        <end position="25"/>
    </location>
</feature>
<dbReference type="EMBL" id="CAXHTB010000010">
    <property type="protein sequence ID" value="CAL0313983.1"/>
    <property type="molecule type" value="Genomic_DNA"/>
</dbReference>
<feature type="region of interest" description="Disordered" evidence="1">
    <location>
        <begin position="64"/>
        <end position="119"/>
    </location>
</feature>
<feature type="compositionally biased region" description="Pro residues" evidence="1">
    <location>
        <begin position="26"/>
        <end position="42"/>
    </location>
</feature>
<comment type="caution">
    <text evidence="2">The sequence shown here is derived from an EMBL/GenBank/DDBJ whole genome shotgun (WGS) entry which is preliminary data.</text>
</comment>
<feature type="compositionally biased region" description="Basic and acidic residues" evidence="1">
    <location>
        <begin position="109"/>
        <end position="119"/>
    </location>
</feature>
<evidence type="ECO:0000313" key="2">
    <source>
        <dbReference type="EMBL" id="CAL0313983.1"/>
    </source>
</evidence>